<evidence type="ECO:0000313" key="2">
    <source>
        <dbReference type="Ensembl" id="ENSMGAP00000001644.2"/>
    </source>
</evidence>
<dbReference type="GeneTree" id="ENSGT00960000187204"/>
<reference evidence="2 3" key="1">
    <citation type="journal article" date="2010" name="PLoS Biol.">
        <title>Multi-platform next-generation sequencing of the domestic turkey (Meleagris gallopavo): genome assembly and analysis.</title>
        <authorList>
            <person name="Dalloul R.A."/>
            <person name="Long J.A."/>
            <person name="Zimin A.V."/>
            <person name="Aslam L."/>
            <person name="Beal K."/>
            <person name="Blomberg L.A."/>
            <person name="Bouffard P."/>
            <person name="Burt D.W."/>
            <person name="Crasta O."/>
            <person name="Crooijmans R.P."/>
            <person name="Cooper K."/>
            <person name="Coulombe R.A."/>
            <person name="De S."/>
            <person name="Delany M.E."/>
            <person name="Dodgson J.B."/>
            <person name="Dong J.J."/>
            <person name="Evans C."/>
            <person name="Frederickson K.M."/>
            <person name="Flicek P."/>
            <person name="Florea L."/>
            <person name="Folkerts O."/>
            <person name="Groenen M.A."/>
            <person name="Harkins T.T."/>
            <person name="Herrero J."/>
            <person name="Hoffmann S."/>
            <person name="Megens H.J."/>
            <person name="Jiang A."/>
            <person name="de Jong P."/>
            <person name="Kaiser P."/>
            <person name="Kim H."/>
            <person name="Kim K.W."/>
            <person name="Kim S."/>
            <person name="Langenberger D."/>
            <person name="Lee M.K."/>
            <person name="Lee T."/>
            <person name="Mane S."/>
            <person name="Marcais G."/>
            <person name="Marz M."/>
            <person name="McElroy A.P."/>
            <person name="Modise T."/>
            <person name="Nefedov M."/>
            <person name="Notredame C."/>
            <person name="Paton I.R."/>
            <person name="Payne W.S."/>
            <person name="Pertea G."/>
            <person name="Prickett D."/>
            <person name="Puiu D."/>
            <person name="Qioa D."/>
            <person name="Raineri E."/>
            <person name="Ruffier M."/>
            <person name="Salzberg S.L."/>
            <person name="Schatz M.C."/>
            <person name="Scheuring C."/>
            <person name="Schmidt C.J."/>
            <person name="Schroeder S."/>
            <person name="Searle S.M."/>
            <person name="Smith E.J."/>
            <person name="Smith J."/>
            <person name="Sonstegard T.S."/>
            <person name="Stadler P.F."/>
            <person name="Tafer H."/>
            <person name="Tu Z.J."/>
            <person name="Van Tassell C.P."/>
            <person name="Vilella A.J."/>
            <person name="Williams K.P."/>
            <person name="Yorke J.A."/>
            <person name="Zhang L."/>
            <person name="Zhang H.B."/>
            <person name="Zhang X."/>
            <person name="Zhang Y."/>
            <person name="Reed K.M."/>
        </authorList>
    </citation>
    <scope>NUCLEOTIDE SEQUENCE [LARGE SCALE GENOMIC DNA]</scope>
</reference>
<organism evidence="2 3">
    <name type="scientific">Meleagris gallopavo</name>
    <name type="common">Wild turkey</name>
    <dbReference type="NCBI Taxonomy" id="9103"/>
    <lineage>
        <taxon>Eukaryota</taxon>
        <taxon>Metazoa</taxon>
        <taxon>Chordata</taxon>
        <taxon>Craniata</taxon>
        <taxon>Vertebrata</taxon>
        <taxon>Euteleostomi</taxon>
        <taxon>Archelosauria</taxon>
        <taxon>Archosauria</taxon>
        <taxon>Dinosauria</taxon>
        <taxon>Saurischia</taxon>
        <taxon>Theropoda</taxon>
        <taxon>Coelurosauria</taxon>
        <taxon>Aves</taxon>
        <taxon>Neognathae</taxon>
        <taxon>Galloanserae</taxon>
        <taxon>Galliformes</taxon>
        <taxon>Phasianidae</taxon>
        <taxon>Meleagridinae</taxon>
        <taxon>Meleagris</taxon>
    </lineage>
</organism>
<reference evidence="2" key="2">
    <citation type="submission" date="2025-08" db="UniProtKB">
        <authorList>
            <consortium name="Ensembl"/>
        </authorList>
    </citation>
    <scope>IDENTIFICATION</scope>
</reference>
<keyword evidence="3" id="KW-1185">Reference proteome</keyword>
<dbReference type="AlphaFoldDB" id="G1MTC1"/>
<dbReference type="PANTHER" id="PTHR47115">
    <property type="entry name" value="COILED-COIL DOMAIN-CONTAINING PROTEIN 183"/>
    <property type="match status" value="1"/>
</dbReference>
<dbReference type="RefSeq" id="XP_010720132.2">
    <property type="nucleotide sequence ID" value="XM_010721830.3"/>
</dbReference>
<feature type="coiled-coil region" evidence="1">
    <location>
        <begin position="367"/>
        <end position="433"/>
    </location>
</feature>
<protein>
    <submittedName>
        <fullName evidence="2">Coiled-coil domain containing 183</fullName>
    </submittedName>
</protein>
<sequence length="567" mass="65329">MVLVLFEVTDCLQQTGAAATVTHTESGSRTAGTMQGRRADMNQQIQELRNIIALQEQGKKFSRQLSEEKLRQNKNLLSRLHGTLREDIHALDIAQKHDQRIISEFCGAQKYLCGKTVQGAREKLRSSIFDRVNACNALLHEVKRRSQYRDALQWQLQQLLDVRIDDKRHQEQVQVIRQLENNIEKMHMKIHAGQKVTTLYLALRDVLKKELDYLLLHLELLYTMAGAYHGEVQDRELMASDALRASDITKKDLAVLETQFLAEEELRHRILSAQKVQTDWLWLKEASKKHSRAQARYDLAVDFPSLLMQDSALGSQVQATRSQIEHESFVTAEVEKAKAAVQCSRVWDITSRLLAQQKSTAELEQHIRACKEKRQALKGTLQELELKHAKLKFHQPPSAISCRKLEAELRVRLQQEEARLEQARAQYVRNQELLLQFENGIDNLIIRLHGIDVPEEDLSIEFKGVDEKLQYCRQKLQHLAQRVSSLPAHSYSPDEDNETFVKVRNLMEKTTAREPWNLKIPLEDIGSGVQAPSDFVDEDHDLVLTREDIKKQGLSLIESKMRSSKRK</sequence>
<dbReference type="KEGG" id="mgp:104913874"/>
<accession>G1MTC1</accession>
<dbReference type="GeneID" id="104913874"/>
<dbReference type="Proteomes" id="UP000001645">
    <property type="component" value="Chromosome 21"/>
</dbReference>
<dbReference type="InterPro" id="IPR043247">
    <property type="entry name" value="CCDC183"/>
</dbReference>
<dbReference type="InParanoid" id="G1MTC1"/>
<evidence type="ECO:0000256" key="1">
    <source>
        <dbReference type="SAM" id="Coils"/>
    </source>
</evidence>
<dbReference type="PANTHER" id="PTHR47115:SF1">
    <property type="entry name" value="COILED-COIL DOMAIN-CONTAINING PROTEIN 183"/>
    <property type="match status" value="1"/>
</dbReference>
<dbReference type="Ensembl" id="ENSMGAT00000002308.2">
    <property type="protein sequence ID" value="ENSMGAP00000001644.2"/>
    <property type="gene ID" value="ENSMGAG00000002095.2"/>
</dbReference>
<dbReference type="HOGENOM" id="CLU_575639_0_0_1"/>
<name>G1MTC1_MELGA</name>
<proteinExistence type="predicted"/>
<reference evidence="2" key="3">
    <citation type="submission" date="2025-09" db="UniProtKB">
        <authorList>
            <consortium name="Ensembl"/>
        </authorList>
    </citation>
    <scope>IDENTIFICATION</scope>
</reference>
<gene>
    <name evidence="2" type="primary">CCDC183</name>
</gene>
<dbReference type="Bgee" id="ENSMGAG00000002095">
    <property type="expression patterns" value="Expressed in gonad"/>
</dbReference>
<dbReference type="CTD" id="84960"/>
<evidence type="ECO:0000313" key="3">
    <source>
        <dbReference type="Proteomes" id="UP000001645"/>
    </source>
</evidence>
<keyword evidence="1" id="KW-0175">Coiled coil</keyword>
<dbReference type="OrthoDB" id="10255247at2759"/>